<keyword evidence="4" id="KW-1185">Reference proteome</keyword>
<gene>
    <name evidence="3" type="ORF">ABXR19_16565</name>
</gene>
<keyword evidence="1" id="KW-1133">Transmembrane helix</keyword>
<sequence>MYKTACPACGAEVQFKSAGSVMAVCAFCRSTLLREADAVRNIGRMSEVIEDHTRIQITTSGEYEGKQFGVVGRIQLKYADGFWNEWYVMFDDGSAGWLSDGSGQYVMTLPGGTPSKAPPFEAIKPGAVIPWDGKRFTATDVRTAQCVAGEGELPFQVGPGWQARVADFRSDDRFLTLDYSEGETPQVFLGSAVTLEALKCQLLRSEDQVADTAGKLKGKADTLECPNCGSGIDYAPGKADHLICPSCHAEVAANAGQAEVLKKHDELEQAVTSLQLGDTGTLDGLKWQVIGLMRCQEFGSDEHSVWTEYLLFNAYSGFLWLVETDEKWTRTVVLNTLPEDRASSARFGGKNYTKQWDYGSEVIYAAGAFNWRVSIGNQTRITDYQGPDGTLSKEATAEEITWSLSTNINPDVVAKAFGKAAETVAKAGAAGEPSPLGGFAKVASAILIFLNIGNIFRGSMGALIFTALALLLLWLPVWMSGVSSGSSDNSDSDDGDDE</sequence>
<accession>A0ABV2TPF9</accession>
<evidence type="ECO:0000313" key="4">
    <source>
        <dbReference type="Proteomes" id="UP001549691"/>
    </source>
</evidence>
<keyword evidence="1" id="KW-0812">Transmembrane</keyword>
<dbReference type="Pfam" id="PF13785">
    <property type="entry name" value="DUF4178"/>
    <property type="match status" value="2"/>
</dbReference>
<reference evidence="3 4" key="1">
    <citation type="submission" date="2024-07" db="EMBL/GenBank/DDBJ databases">
        <title>Uliginosibacterium flavum JJ3220;KACC:17644.</title>
        <authorList>
            <person name="Kim M.K."/>
        </authorList>
    </citation>
    <scope>NUCLEOTIDE SEQUENCE [LARGE SCALE GENOMIC DNA]</scope>
    <source>
        <strain evidence="3 4">KACC:17644</strain>
    </source>
</reference>
<organism evidence="3 4">
    <name type="scientific">Uliginosibacterium flavum</name>
    <dbReference type="NCBI Taxonomy" id="1396831"/>
    <lineage>
        <taxon>Bacteria</taxon>
        <taxon>Pseudomonadati</taxon>
        <taxon>Pseudomonadota</taxon>
        <taxon>Betaproteobacteria</taxon>
        <taxon>Rhodocyclales</taxon>
        <taxon>Zoogloeaceae</taxon>
        <taxon>Uliginosibacterium</taxon>
    </lineage>
</organism>
<protein>
    <submittedName>
        <fullName evidence="3">DUF4178 domain-containing protein</fullName>
    </submittedName>
</protein>
<feature type="domain" description="DUF4178" evidence="2">
    <location>
        <begin position="60"/>
        <end position="193"/>
    </location>
</feature>
<evidence type="ECO:0000313" key="3">
    <source>
        <dbReference type="EMBL" id="MET7015806.1"/>
    </source>
</evidence>
<dbReference type="EMBL" id="JBEWZI010000022">
    <property type="protein sequence ID" value="MET7015806.1"/>
    <property type="molecule type" value="Genomic_DNA"/>
</dbReference>
<comment type="caution">
    <text evidence="3">The sequence shown here is derived from an EMBL/GenBank/DDBJ whole genome shotgun (WGS) entry which is preliminary data.</text>
</comment>
<feature type="transmembrane region" description="Helical" evidence="1">
    <location>
        <begin position="436"/>
        <end position="453"/>
    </location>
</feature>
<dbReference type="RefSeq" id="WP_354602263.1">
    <property type="nucleotide sequence ID" value="NZ_JBEWZI010000022.1"/>
</dbReference>
<evidence type="ECO:0000259" key="2">
    <source>
        <dbReference type="Pfam" id="PF13785"/>
    </source>
</evidence>
<evidence type="ECO:0000256" key="1">
    <source>
        <dbReference type="SAM" id="Phobius"/>
    </source>
</evidence>
<dbReference type="InterPro" id="IPR025235">
    <property type="entry name" value="DUF4178"/>
</dbReference>
<name>A0ABV2TPF9_9RHOO</name>
<proteinExistence type="predicted"/>
<feature type="transmembrane region" description="Helical" evidence="1">
    <location>
        <begin position="460"/>
        <end position="479"/>
    </location>
</feature>
<keyword evidence="1" id="KW-0472">Membrane</keyword>
<feature type="domain" description="DUF4178" evidence="2">
    <location>
        <begin position="275"/>
        <end position="410"/>
    </location>
</feature>
<dbReference type="Proteomes" id="UP001549691">
    <property type="component" value="Unassembled WGS sequence"/>
</dbReference>